<evidence type="ECO:0000259" key="3">
    <source>
        <dbReference type="PROSITE" id="PS50222"/>
    </source>
</evidence>
<dbReference type="Gene3D" id="1.10.238.10">
    <property type="entry name" value="EF-hand"/>
    <property type="match status" value="1"/>
</dbReference>
<feature type="compositionally biased region" description="Low complexity" evidence="2">
    <location>
        <begin position="126"/>
        <end position="140"/>
    </location>
</feature>
<dbReference type="InterPro" id="IPR011992">
    <property type="entry name" value="EF-hand-dom_pair"/>
</dbReference>
<keyword evidence="5" id="KW-1185">Reference proteome</keyword>
<gene>
    <name evidence="4" type="ORF">Ctob_013719</name>
</gene>
<dbReference type="InterPro" id="IPR002048">
    <property type="entry name" value="EF_hand_dom"/>
</dbReference>
<name>A0A0M0K9K5_9EUKA</name>
<evidence type="ECO:0000256" key="2">
    <source>
        <dbReference type="SAM" id="MobiDB-lite"/>
    </source>
</evidence>
<dbReference type="Pfam" id="PF13499">
    <property type="entry name" value="EF-hand_7"/>
    <property type="match status" value="1"/>
</dbReference>
<reference evidence="5" key="1">
    <citation type="journal article" date="2015" name="PLoS Genet.">
        <title>Genome Sequence and Transcriptome Analyses of Chrysochromulina tobin: Metabolic Tools for Enhanced Algal Fitness in the Prominent Order Prymnesiales (Haptophyceae).</title>
        <authorList>
            <person name="Hovde B.T."/>
            <person name="Deodato C.R."/>
            <person name="Hunsperger H.M."/>
            <person name="Ryken S.A."/>
            <person name="Yost W."/>
            <person name="Jha R.K."/>
            <person name="Patterson J."/>
            <person name="Monnat R.J. Jr."/>
            <person name="Barlow S.B."/>
            <person name="Starkenburg S.R."/>
            <person name="Cattolico R.A."/>
        </authorList>
    </citation>
    <scope>NUCLEOTIDE SEQUENCE</scope>
    <source>
        <strain evidence="5">CCMP291</strain>
    </source>
</reference>
<sequence length="223" mass="24744">MFAQDGQIDRIVAKLKQFLGDSSDNLKKAFDFIDKDRSNALSQDEFVVVLKEAGITLPPHMLTAVVSRFDPTGDGSISIPEFMAFMNGNTDQMEALRSSASPSKKGHPLNPSPPNNSQRQQMSLFATQPRSRAAARPATSGNGSTFEVFLSRMDGDIESRRRTSFVRELQKDPRFESRMLEPAKPKFQLVELGNGPIIKTVNARRTGLETGRSFKWGPLGGYY</sequence>
<dbReference type="GO" id="GO:0005509">
    <property type="term" value="F:calcium ion binding"/>
    <property type="evidence" value="ECO:0007669"/>
    <property type="project" value="InterPro"/>
</dbReference>
<accession>A0A0M0K9K5</accession>
<organism evidence="4 5">
    <name type="scientific">Chrysochromulina tobinii</name>
    <dbReference type="NCBI Taxonomy" id="1460289"/>
    <lineage>
        <taxon>Eukaryota</taxon>
        <taxon>Haptista</taxon>
        <taxon>Haptophyta</taxon>
        <taxon>Prymnesiophyceae</taxon>
        <taxon>Prymnesiales</taxon>
        <taxon>Chrysochromulinaceae</taxon>
        <taxon>Chrysochromulina</taxon>
    </lineage>
</organism>
<dbReference type="PROSITE" id="PS00018">
    <property type="entry name" value="EF_HAND_1"/>
    <property type="match status" value="1"/>
</dbReference>
<dbReference type="OrthoDB" id="26525at2759"/>
<evidence type="ECO:0000256" key="1">
    <source>
        <dbReference type="ARBA" id="ARBA00022837"/>
    </source>
</evidence>
<dbReference type="Proteomes" id="UP000037460">
    <property type="component" value="Unassembled WGS sequence"/>
</dbReference>
<keyword evidence="1" id="KW-0106">Calcium</keyword>
<feature type="domain" description="EF-hand" evidence="3">
    <location>
        <begin position="21"/>
        <end position="56"/>
    </location>
</feature>
<comment type="caution">
    <text evidence="4">The sequence shown here is derived from an EMBL/GenBank/DDBJ whole genome shotgun (WGS) entry which is preliminary data.</text>
</comment>
<feature type="region of interest" description="Disordered" evidence="2">
    <location>
        <begin position="126"/>
        <end position="145"/>
    </location>
</feature>
<feature type="region of interest" description="Disordered" evidence="2">
    <location>
        <begin position="94"/>
        <end position="121"/>
    </location>
</feature>
<feature type="domain" description="EF-hand" evidence="3">
    <location>
        <begin position="57"/>
        <end position="92"/>
    </location>
</feature>
<dbReference type="SMART" id="SM00054">
    <property type="entry name" value="EFh"/>
    <property type="match status" value="2"/>
</dbReference>
<dbReference type="AlphaFoldDB" id="A0A0M0K9K5"/>
<dbReference type="EMBL" id="JWZX01000922">
    <property type="protein sequence ID" value="KOO35292.1"/>
    <property type="molecule type" value="Genomic_DNA"/>
</dbReference>
<evidence type="ECO:0000313" key="4">
    <source>
        <dbReference type="EMBL" id="KOO35292.1"/>
    </source>
</evidence>
<dbReference type="InterPro" id="IPR018247">
    <property type="entry name" value="EF_Hand_1_Ca_BS"/>
</dbReference>
<proteinExistence type="predicted"/>
<evidence type="ECO:0000313" key="5">
    <source>
        <dbReference type="Proteomes" id="UP000037460"/>
    </source>
</evidence>
<protein>
    <recommendedName>
        <fullName evidence="3">EF-hand domain-containing protein</fullName>
    </recommendedName>
</protein>
<dbReference type="SUPFAM" id="SSF47473">
    <property type="entry name" value="EF-hand"/>
    <property type="match status" value="1"/>
</dbReference>
<dbReference type="CDD" id="cd00051">
    <property type="entry name" value="EFh"/>
    <property type="match status" value="1"/>
</dbReference>
<dbReference type="PROSITE" id="PS50222">
    <property type="entry name" value="EF_HAND_2"/>
    <property type="match status" value="2"/>
</dbReference>